<evidence type="ECO:0000313" key="2">
    <source>
        <dbReference type="Proteomes" id="UP001227386"/>
    </source>
</evidence>
<accession>A0ABY8P849</accession>
<organism evidence="1 2">
    <name type="scientific">Pseudomonas viciae</name>
    <dbReference type="NCBI Taxonomy" id="2505979"/>
    <lineage>
        <taxon>Bacteria</taxon>
        <taxon>Pseudomonadati</taxon>
        <taxon>Pseudomonadota</taxon>
        <taxon>Gammaproteobacteria</taxon>
        <taxon>Pseudomonadales</taxon>
        <taxon>Pseudomonadaceae</taxon>
        <taxon>Pseudomonas</taxon>
    </lineage>
</organism>
<reference evidence="1 2" key="1">
    <citation type="journal article" date="2012" name="Appl. Soil Ecol.">
        <title>Isolation and characterization of new plant growth-promoting bacterial endophytes.</title>
        <authorList>
            <person name="Rashid S."/>
            <person name="Charles T.C."/>
            <person name="Glick B.R."/>
        </authorList>
    </citation>
    <scope>NUCLEOTIDE SEQUENCE [LARGE SCALE GENOMIC DNA]</scope>
    <source>
        <strain evidence="1 2">YsS1</strain>
    </source>
</reference>
<proteinExistence type="predicted"/>
<dbReference type="EMBL" id="CP123771">
    <property type="protein sequence ID" value="WGO91020.1"/>
    <property type="molecule type" value="Genomic_DNA"/>
</dbReference>
<gene>
    <name evidence="1" type="ORF">QCD61_14875</name>
</gene>
<protein>
    <submittedName>
        <fullName evidence="1">Uncharacterized protein</fullName>
    </submittedName>
</protein>
<dbReference type="Proteomes" id="UP001227386">
    <property type="component" value="Chromosome"/>
</dbReference>
<name>A0ABY8P849_9PSED</name>
<keyword evidence="2" id="KW-1185">Reference proteome</keyword>
<evidence type="ECO:0000313" key="1">
    <source>
        <dbReference type="EMBL" id="WGO91020.1"/>
    </source>
</evidence>
<sequence>MLTDSPGDMISMFAHYDHAGLLGSALALRTILGREPRTLRAYFEELARQ</sequence>
<dbReference type="RefSeq" id="WP_256452925.1">
    <property type="nucleotide sequence ID" value="NZ_CP087200.1"/>
</dbReference>